<keyword evidence="3 6" id="KW-0808">Transferase</keyword>
<comment type="similarity">
    <text evidence="2 6">Belongs to the 2-oxoacid dehydrogenase family.</text>
</comment>
<dbReference type="FunFam" id="3.30.559.10:FF:000040">
    <property type="entry name" value="Dihydrolipoamide acetyltransferase component of pyruvate dehydrogenase complex"/>
    <property type="match status" value="1"/>
</dbReference>
<dbReference type="RefSeq" id="WP_151697604.1">
    <property type="nucleotide sequence ID" value="NZ_BKZP01000008.1"/>
</dbReference>
<dbReference type="GO" id="GO:0016407">
    <property type="term" value="F:acetyltransferase activity"/>
    <property type="evidence" value="ECO:0007669"/>
    <property type="project" value="TreeGrafter"/>
</dbReference>
<evidence type="ECO:0000256" key="3">
    <source>
        <dbReference type="ARBA" id="ARBA00022679"/>
    </source>
</evidence>
<dbReference type="SUPFAM" id="SSF51230">
    <property type="entry name" value="Single hybrid motif"/>
    <property type="match status" value="1"/>
</dbReference>
<dbReference type="PROSITE" id="PS50968">
    <property type="entry name" value="BIOTINYL_LIPOYL"/>
    <property type="match status" value="1"/>
</dbReference>
<evidence type="ECO:0000256" key="1">
    <source>
        <dbReference type="ARBA" id="ARBA00001938"/>
    </source>
</evidence>
<comment type="caution">
    <text evidence="10">The sequence shown here is derived from an EMBL/GenBank/DDBJ whole genome shotgun (WGS) entry which is preliminary data.</text>
</comment>
<dbReference type="InterPro" id="IPR050743">
    <property type="entry name" value="2-oxoacid_DH_E2_comp"/>
</dbReference>
<accession>A0A5J4JE34</accession>
<dbReference type="EC" id="2.3.1.-" evidence="6"/>
<organism evidence="10 11">
    <name type="scientific">Weizmannia acidilactici</name>
    <dbReference type="NCBI Taxonomy" id="2607726"/>
    <lineage>
        <taxon>Bacteria</taxon>
        <taxon>Bacillati</taxon>
        <taxon>Bacillota</taxon>
        <taxon>Bacilli</taxon>
        <taxon>Bacillales</taxon>
        <taxon>Bacillaceae</taxon>
        <taxon>Heyndrickxia</taxon>
    </lineage>
</organism>
<dbReference type="Pfam" id="PF00364">
    <property type="entry name" value="Biotin_lipoyl"/>
    <property type="match status" value="1"/>
</dbReference>
<evidence type="ECO:0000256" key="5">
    <source>
        <dbReference type="ARBA" id="ARBA00023315"/>
    </source>
</evidence>
<dbReference type="InterPro" id="IPR004167">
    <property type="entry name" value="PSBD"/>
</dbReference>
<feature type="region of interest" description="Disordered" evidence="7">
    <location>
        <begin position="162"/>
        <end position="181"/>
    </location>
</feature>
<dbReference type="InterPro" id="IPR000089">
    <property type="entry name" value="Biotin_lipoyl"/>
</dbReference>
<gene>
    <name evidence="10" type="primary">acoC_1</name>
    <name evidence="10" type="ORF">BpJC7_01480</name>
</gene>
<sequence>MPVEVIMPKLGMAMKEGTVSQWNKTEGDPVKKGDLIANINSEKIEMEIESPADGTILKINVPEGEGVPPGTVICYIGNPGEKVEASKTAVQAAEEKNEERGVKVDNIGKYPLRQEKERVKISPVARKMAEAAGLKPEDIQGTGPGGRITKEDVQRAMKALKENSAETRIEKAEPAAETAKRTPVSGMRKVIAGRMLDSLQSTAQLTITMKADVTELVALQKQSKETVAKRYGGKLTMTDFVARAVILALKQHPIMNSAYIDDSIVTYPDVHLGIAVALEKGLVVPAIRNAGSKTLIELSKEIKEKALAAREGKLLTDDLQGSTFTISSLGASGVEFFTPILNPPEAGILGIGAVSDEAVFIGDTVKKRSRLPLSLTFDHRALDGAPAAAFLQTVKQYLEEPITMLL</sequence>
<evidence type="ECO:0000256" key="2">
    <source>
        <dbReference type="ARBA" id="ARBA00007317"/>
    </source>
</evidence>
<dbReference type="Gene3D" id="3.30.559.10">
    <property type="entry name" value="Chloramphenicol acetyltransferase-like domain"/>
    <property type="match status" value="1"/>
</dbReference>
<dbReference type="SUPFAM" id="SSF47005">
    <property type="entry name" value="Peripheral subunit-binding domain of 2-oxo acid dehydrogenase complex"/>
    <property type="match status" value="1"/>
</dbReference>
<keyword evidence="11" id="KW-1185">Reference proteome</keyword>
<dbReference type="CDD" id="cd06849">
    <property type="entry name" value="lipoyl_domain"/>
    <property type="match status" value="1"/>
</dbReference>
<reference evidence="10 11" key="1">
    <citation type="submission" date="2019-09" db="EMBL/GenBank/DDBJ databases">
        <title>Draft genome sequence of Bacillus sp. JC-7.</title>
        <authorList>
            <person name="Tanaka N."/>
            <person name="Shiwa Y."/>
            <person name="Fujita N."/>
            <person name="Tanasupawat S."/>
        </authorList>
    </citation>
    <scope>NUCLEOTIDE SEQUENCE [LARGE SCALE GENOMIC DNA]</scope>
    <source>
        <strain evidence="10 11">JC-7</strain>
    </source>
</reference>
<dbReference type="Pfam" id="PF02817">
    <property type="entry name" value="E3_binding"/>
    <property type="match status" value="1"/>
</dbReference>
<dbReference type="GO" id="GO:0031405">
    <property type="term" value="F:lipoic acid binding"/>
    <property type="evidence" value="ECO:0007669"/>
    <property type="project" value="TreeGrafter"/>
</dbReference>
<keyword evidence="4 6" id="KW-0450">Lipoyl</keyword>
<dbReference type="Gene3D" id="2.40.50.100">
    <property type="match status" value="1"/>
</dbReference>
<feature type="compositionally biased region" description="Basic and acidic residues" evidence="7">
    <location>
        <begin position="162"/>
        <end position="180"/>
    </location>
</feature>
<dbReference type="InterPro" id="IPR011053">
    <property type="entry name" value="Single_hybrid_motif"/>
</dbReference>
<dbReference type="PANTHER" id="PTHR43178">
    <property type="entry name" value="DIHYDROLIPOAMIDE ACETYLTRANSFERASE COMPONENT OF PYRUVATE DEHYDROGENASE COMPLEX"/>
    <property type="match status" value="1"/>
</dbReference>
<dbReference type="SUPFAM" id="SSF52777">
    <property type="entry name" value="CoA-dependent acyltransferases"/>
    <property type="match status" value="1"/>
</dbReference>
<dbReference type="AlphaFoldDB" id="A0A5J4JE34"/>
<comment type="cofactor">
    <cofactor evidence="1 6">
        <name>(R)-lipoate</name>
        <dbReference type="ChEBI" id="CHEBI:83088"/>
    </cofactor>
</comment>
<proteinExistence type="inferred from homology"/>
<dbReference type="GO" id="GO:0005737">
    <property type="term" value="C:cytoplasm"/>
    <property type="evidence" value="ECO:0007669"/>
    <property type="project" value="TreeGrafter"/>
</dbReference>
<evidence type="ECO:0000256" key="7">
    <source>
        <dbReference type="SAM" id="MobiDB-lite"/>
    </source>
</evidence>
<dbReference type="Pfam" id="PF00198">
    <property type="entry name" value="2-oxoacid_dh"/>
    <property type="match status" value="1"/>
</dbReference>
<dbReference type="EMBL" id="BKZQ01000002">
    <property type="protein sequence ID" value="GER68845.1"/>
    <property type="molecule type" value="Genomic_DNA"/>
</dbReference>
<dbReference type="Gene3D" id="4.10.320.10">
    <property type="entry name" value="E3-binding domain"/>
    <property type="match status" value="1"/>
</dbReference>
<feature type="domain" description="Peripheral subunit-binding (PSBD)" evidence="9">
    <location>
        <begin position="120"/>
        <end position="157"/>
    </location>
</feature>
<dbReference type="PANTHER" id="PTHR43178:SF5">
    <property type="entry name" value="LIPOAMIDE ACYLTRANSFERASE COMPONENT OF BRANCHED-CHAIN ALPHA-KETO ACID DEHYDROGENASE COMPLEX, MITOCHONDRIAL"/>
    <property type="match status" value="1"/>
</dbReference>
<evidence type="ECO:0000259" key="8">
    <source>
        <dbReference type="PROSITE" id="PS50968"/>
    </source>
</evidence>
<evidence type="ECO:0000313" key="11">
    <source>
        <dbReference type="Proteomes" id="UP000391919"/>
    </source>
</evidence>
<dbReference type="Proteomes" id="UP000391919">
    <property type="component" value="Unassembled WGS sequence"/>
</dbReference>
<keyword evidence="5 6" id="KW-0012">Acyltransferase</keyword>
<evidence type="ECO:0000259" key="9">
    <source>
        <dbReference type="PROSITE" id="PS51826"/>
    </source>
</evidence>
<feature type="domain" description="Lipoyl-binding" evidence="8">
    <location>
        <begin position="2"/>
        <end position="77"/>
    </location>
</feature>
<protein>
    <recommendedName>
        <fullName evidence="6">Dihydrolipoamide acetyltransferase component of pyruvate dehydrogenase complex</fullName>
        <ecNumber evidence="6">2.3.1.-</ecNumber>
    </recommendedName>
</protein>
<dbReference type="InterPro" id="IPR023213">
    <property type="entry name" value="CAT-like_dom_sf"/>
</dbReference>
<evidence type="ECO:0000256" key="6">
    <source>
        <dbReference type="RuleBase" id="RU003423"/>
    </source>
</evidence>
<dbReference type="InterPro" id="IPR001078">
    <property type="entry name" value="2-oxoacid_DH_actylTfrase"/>
</dbReference>
<keyword evidence="10" id="KW-0670">Pyruvate</keyword>
<dbReference type="PROSITE" id="PS51826">
    <property type="entry name" value="PSBD"/>
    <property type="match status" value="1"/>
</dbReference>
<dbReference type="InterPro" id="IPR036625">
    <property type="entry name" value="E3-bd_dom_sf"/>
</dbReference>
<evidence type="ECO:0000256" key="4">
    <source>
        <dbReference type="ARBA" id="ARBA00022823"/>
    </source>
</evidence>
<evidence type="ECO:0000313" key="10">
    <source>
        <dbReference type="EMBL" id="GER68845.1"/>
    </source>
</evidence>
<name>A0A5J4JE34_9BACI</name>